<evidence type="ECO:0000313" key="2">
    <source>
        <dbReference type="EMBL" id="ATQ66662.1"/>
    </source>
</evidence>
<keyword evidence="3" id="KW-1185">Reference proteome</keyword>
<evidence type="ECO:0000256" key="1">
    <source>
        <dbReference type="SAM" id="SignalP"/>
    </source>
</evidence>
<reference evidence="3" key="1">
    <citation type="submission" date="2017-10" db="EMBL/GenBank/DDBJ databases">
        <title>Completed PacBio SMRT sequence of Methylosinus trichosporium OB3b reveals presence of a third large plasmid.</title>
        <authorList>
            <person name="Charles T.C."/>
            <person name="Lynch M.D.J."/>
            <person name="Heil J.R."/>
            <person name="Cheng J."/>
        </authorList>
    </citation>
    <scope>NUCLEOTIDE SEQUENCE [LARGE SCALE GENOMIC DNA]</scope>
    <source>
        <strain evidence="3">OB3b</strain>
    </source>
</reference>
<feature type="chain" id="PRO_5013575096" evidence="1">
    <location>
        <begin position="26"/>
        <end position="82"/>
    </location>
</feature>
<dbReference type="KEGG" id="mtw:CQW49_01185"/>
<dbReference type="Proteomes" id="UP000230709">
    <property type="component" value="Chromosome"/>
</dbReference>
<proteinExistence type="predicted"/>
<dbReference type="EMBL" id="CP023737">
    <property type="protein sequence ID" value="ATQ66662.1"/>
    <property type="molecule type" value="Genomic_DNA"/>
</dbReference>
<name>A0A2D2CUZ8_METT3</name>
<evidence type="ECO:0000313" key="3">
    <source>
        <dbReference type="Proteomes" id="UP000230709"/>
    </source>
</evidence>
<gene>
    <name evidence="2" type="ORF">CQW49_01185</name>
</gene>
<accession>A0A2D2CUZ8</accession>
<dbReference type="STRING" id="595536.GCA_000178815_00708"/>
<dbReference type="AlphaFoldDB" id="A0A2D2CUZ8"/>
<sequence>MKERVMRQALLIALPAAFLACAAIAAPKPEDAPTQAGLAAPEPGQAVAAPSPCSGCAGHDCANCPLARAALARAETLPPCPH</sequence>
<dbReference type="PROSITE" id="PS51257">
    <property type="entry name" value="PROKAR_LIPOPROTEIN"/>
    <property type="match status" value="1"/>
</dbReference>
<protein>
    <submittedName>
        <fullName evidence="2">Uncharacterized protein</fullName>
    </submittedName>
</protein>
<feature type="signal peptide" evidence="1">
    <location>
        <begin position="1"/>
        <end position="25"/>
    </location>
</feature>
<keyword evidence="1" id="KW-0732">Signal</keyword>
<organism evidence="2 3">
    <name type="scientific">Methylosinus trichosporium (strain ATCC 35070 / NCIMB 11131 / UNIQEM 75 / OB3b)</name>
    <dbReference type="NCBI Taxonomy" id="595536"/>
    <lineage>
        <taxon>Bacteria</taxon>
        <taxon>Pseudomonadati</taxon>
        <taxon>Pseudomonadota</taxon>
        <taxon>Alphaproteobacteria</taxon>
        <taxon>Hyphomicrobiales</taxon>
        <taxon>Methylocystaceae</taxon>
        <taxon>Methylosinus</taxon>
    </lineage>
</organism>